<comment type="subcellular location">
    <subcellularLocation>
        <location evidence="1">Membrane</location>
        <topology evidence="1">Multi-pass membrane protein</topology>
    </subcellularLocation>
</comment>
<feature type="transmembrane region" description="Helical" evidence="2">
    <location>
        <begin position="403"/>
        <end position="421"/>
    </location>
</feature>
<organism evidence="4">
    <name type="scientific">Capitella teleta</name>
    <name type="common">Polychaete worm</name>
    <dbReference type="NCBI Taxonomy" id="283909"/>
    <lineage>
        <taxon>Eukaryota</taxon>
        <taxon>Metazoa</taxon>
        <taxon>Spiralia</taxon>
        <taxon>Lophotrochozoa</taxon>
        <taxon>Annelida</taxon>
        <taxon>Polychaeta</taxon>
        <taxon>Sedentaria</taxon>
        <taxon>Scolecida</taxon>
        <taxon>Capitellidae</taxon>
        <taxon>Capitella</taxon>
    </lineage>
</organism>
<feature type="transmembrane region" description="Helical" evidence="2">
    <location>
        <begin position="326"/>
        <end position="351"/>
    </location>
</feature>
<feature type="transmembrane region" description="Helical" evidence="2">
    <location>
        <begin position="464"/>
        <end position="484"/>
    </location>
</feature>
<dbReference type="GO" id="GO:0016020">
    <property type="term" value="C:membrane"/>
    <property type="evidence" value="ECO:0007669"/>
    <property type="project" value="UniProtKB-SubCell"/>
</dbReference>
<evidence type="ECO:0000313" key="5">
    <source>
        <dbReference type="EnsemblMetazoa" id="CapteP228659"/>
    </source>
</evidence>
<feature type="domain" description="Major facilitator superfamily (MFS) profile" evidence="3">
    <location>
        <begin position="95"/>
        <end position="519"/>
    </location>
</feature>
<dbReference type="PROSITE" id="PS50850">
    <property type="entry name" value="MFS"/>
    <property type="match status" value="1"/>
</dbReference>
<dbReference type="GO" id="GO:0008028">
    <property type="term" value="F:monocarboxylic acid transmembrane transporter activity"/>
    <property type="evidence" value="ECO:0007669"/>
    <property type="project" value="TreeGrafter"/>
</dbReference>
<dbReference type="Pfam" id="PF07690">
    <property type="entry name" value="MFS_1"/>
    <property type="match status" value="1"/>
</dbReference>
<feature type="transmembrane region" description="Helical" evidence="2">
    <location>
        <begin position="202"/>
        <end position="227"/>
    </location>
</feature>
<dbReference type="InterPro" id="IPR036259">
    <property type="entry name" value="MFS_trans_sf"/>
</dbReference>
<feature type="transmembrane region" description="Helical" evidence="2">
    <location>
        <begin position="371"/>
        <end position="391"/>
    </location>
</feature>
<evidence type="ECO:0000313" key="6">
    <source>
        <dbReference type="Proteomes" id="UP000014760"/>
    </source>
</evidence>
<evidence type="ECO:0000256" key="1">
    <source>
        <dbReference type="ARBA" id="ARBA00004141"/>
    </source>
</evidence>
<evidence type="ECO:0000259" key="3">
    <source>
        <dbReference type="PROSITE" id="PS50850"/>
    </source>
</evidence>
<feature type="transmembrane region" description="Helical" evidence="2">
    <location>
        <begin position="433"/>
        <end position="452"/>
    </location>
</feature>
<protein>
    <recommendedName>
        <fullName evidence="3">Major facilitator superfamily (MFS) profile domain-containing protein</fullName>
    </recommendedName>
</protein>
<proteinExistence type="predicted"/>
<sequence length="540" mass="58680">MKEHKAVHSAPDGGYGWVVALCGMAFTALQTSYFSVYGAVYIELVDYYSSDKATISWIGAIQQCMFGVSESLWPQKYENYFGNKFGGHFGRHFGFSILAATEHLIQTISTPRCQNPNIDLPTPCCCINHLPTPSLYLMIGTQGMLSSSSAGWWQRFKFYGGGLLYGPLARRFGGRRVGIFCPFLVAAGYLTSALSSKLSMLFVGYAFLAGIGLGGFGTVSISSVYPWFSRRQPLAVAIVMLGIPVGAFLWPPIVTQLVHVYSWRGAFVIVAGIHLQAVVFFALIRMPPKPKVIELQVNSDDKVSTRKTDDTETEHAAAKKSTFCSWIILFQNPAFPVLFFGLFLLNFGHVVPFTYTTARGILLGYSDTHSAVLASIIGVGSGIGRLLAGIFGSRADGDWRVKACGTGLLLAGFTSIISYSSNNYWFLASYSGIWGFLAGIYAVCSWAIIVDLFGQTYAAEMSGFLLTCAGLAFLCTNVLTGFIIDETGDPSLPFAIFGGVQILASCAIFLSFCLHKRNRDGHINADVNDEIDRVSLASVL</sequence>
<dbReference type="HOGENOM" id="CLU_504569_0_0_1"/>
<feature type="transmembrane region" description="Helical" evidence="2">
    <location>
        <begin position="265"/>
        <end position="284"/>
    </location>
</feature>
<dbReference type="Proteomes" id="UP000014760">
    <property type="component" value="Unassembled WGS sequence"/>
</dbReference>
<dbReference type="PANTHER" id="PTHR11360">
    <property type="entry name" value="MONOCARBOXYLATE TRANSPORTER"/>
    <property type="match status" value="1"/>
</dbReference>
<dbReference type="PANTHER" id="PTHR11360:SF284">
    <property type="entry name" value="EG:103B4.3 PROTEIN-RELATED"/>
    <property type="match status" value="1"/>
</dbReference>
<reference evidence="6" key="1">
    <citation type="submission" date="2012-12" db="EMBL/GenBank/DDBJ databases">
        <authorList>
            <person name="Hellsten U."/>
            <person name="Grimwood J."/>
            <person name="Chapman J.A."/>
            <person name="Shapiro H."/>
            <person name="Aerts A."/>
            <person name="Otillar R.P."/>
            <person name="Terry A.Y."/>
            <person name="Boore J.L."/>
            <person name="Simakov O."/>
            <person name="Marletaz F."/>
            <person name="Cho S.-J."/>
            <person name="Edsinger-Gonzales E."/>
            <person name="Havlak P."/>
            <person name="Kuo D.-H."/>
            <person name="Larsson T."/>
            <person name="Lv J."/>
            <person name="Arendt D."/>
            <person name="Savage R."/>
            <person name="Osoegawa K."/>
            <person name="de Jong P."/>
            <person name="Lindberg D.R."/>
            <person name="Seaver E.C."/>
            <person name="Weisblat D.A."/>
            <person name="Putnam N.H."/>
            <person name="Grigoriev I.V."/>
            <person name="Rokhsar D.S."/>
        </authorList>
    </citation>
    <scope>NUCLEOTIDE SEQUENCE</scope>
    <source>
        <strain evidence="6">I ESC-2004</strain>
    </source>
</reference>
<dbReference type="AlphaFoldDB" id="R7UCS6"/>
<keyword evidence="2" id="KW-1133">Transmembrane helix</keyword>
<feature type="transmembrane region" description="Helical" evidence="2">
    <location>
        <begin position="490"/>
        <end position="514"/>
    </location>
</feature>
<evidence type="ECO:0000256" key="2">
    <source>
        <dbReference type="SAM" id="Phobius"/>
    </source>
</evidence>
<dbReference type="EnsemblMetazoa" id="CapteT228659">
    <property type="protein sequence ID" value="CapteP228659"/>
    <property type="gene ID" value="CapteG228659"/>
</dbReference>
<dbReference type="InterPro" id="IPR011701">
    <property type="entry name" value="MFS"/>
</dbReference>
<dbReference type="InterPro" id="IPR020846">
    <property type="entry name" value="MFS_dom"/>
</dbReference>
<dbReference type="EMBL" id="KB302777">
    <property type="protein sequence ID" value="ELU03901.1"/>
    <property type="molecule type" value="Genomic_DNA"/>
</dbReference>
<feature type="transmembrane region" description="Helical" evidence="2">
    <location>
        <begin position="234"/>
        <end position="253"/>
    </location>
</feature>
<keyword evidence="2" id="KW-0812">Transmembrane</keyword>
<dbReference type="SUPFAM" id="SSF103473">
    <property type="entry name" value="MFS general substrate transporter"/>
    <property type="match status" value="1"/>
</dbReference>
<feature type="transmembrane region" description="Helical" evidence="2">
    <location>
        <begin position="177"/>
        <end position="196"/>
    </location>
</feature>
<keyword evidence="6" id="KW-1185">Reference proteome</keyword>
<dbReference type="InterPro" id="IPR050327">
    <property type="entry name" value="Proton-linked_MCT"/>
</dbReference>
<accession>R7UCS6</accession>
<reference evidence="4 6" key="2">
    <citation type="journal article" date="2013" name="Nature">
        <title>Insights into bilaterian evolution from three spiralian genomes.</title>
        <authorList>
            <person name="Simakov O."/>
            <person name="Marletaz F."/>
            <person name="Cho S.J."/>
            <person name="Edsinger-Gonzales E."/>
            <person name="Havlak P."/>
            <person name="Hellsten U."/>
            <person name="Kuo D.H."/>
            <person name="Larsson T."/>
            <person name="Lv J."/>
            <person name="Arendt D."/>
            <person name="Savage R."/>
            <person name="Osoegawa K."/>
            <person name="de Jong P."/>
            <person name="Grimwood J."/>
            <person name="Chapman J.A."/>
            <person name="Shapiro H."/>
            <person name="Aerts A."/>
            <person name="Otillar R.P."/>
            <person name="Terry A.Y."/>
            <person name="Boore J.L."/>
            <person name="Grigoriev I.V."/>
            <person name="Lindberg D.R."/>
            <person name="Seaver E.C."/>
            <person name="Weisblat D.A."/>
            <person name="Putnam N.H."/>
            <person name="Rokhsar D.S."/>
        </authorList>
    </citation>
    <scope>NUCLEOTIDE SEQUENCE</scope>
    <source>
        <strain evidence="4 6">I ESC-2004</strain>
    </source>
</reference>
<gene>
    <name evidence="4" type="ORF">CAPTEDRAFT_228659</name>
</gene>
<dbReference type="EMBL" id="AMQN01008311">
    <property type="status" value="NOT_ANNOTATED_CDS"/>
    <property type="molecule type" value="Genomic_DNA"/>
</dbReference>
<dbReference type="Gene3D" id="1.20.1250.20">
    <property type="entry name" value="MFS general substrate transporter like domains"/>
    <property type="match status" value="1"/>
</dbReference>
<reference evidence="5" key="3">
    <citation type="submission" date="2015-06" db="UniProtKB">
        <authorList>
            <consortium name="EnsemblMetazoa"/>
        </authorList>
    </citation>
    <scope>IDENTIFICATION</scope>
</reference>
<dbReference type="OMA" id="WSHREAR"/>
<feature type="transmembrane region" description="Helical" evidence="2">
    <location>
        <begin position="15"/>
        <end position="42"/>
    </location>
</feature>
<evidence type="ECO:0000313" key="4">
    <source>
        <dbReference type="EMBL" id="ELU03901.1"/>
    </source>
</evidence>
<keyword evidence="2" id="KW-0472">Membrane</keyword>
<name>R7UCS6_CAPTE</name>